<sequence length="348" mass="38507">MSETPGAAFLLLSDDIVINIFLKLEGDPRDWARLACVSTRFSAIVRNVCYRSKCSRSIPSVVSNLLSSHPSSAAAAAAADTPPGGWAALYKLSVCCPGLLHAGILLENSDFGLEREIGPDENYRRVRARTLPRQASSSSSTESTAAAPTAAAPSTDCSWSLYDDLYFDTMYVASEPLATSNEIISDAEDPEPAAGILREFPKKKKKKKKKQKQCEVPVCAHLASGGAWNLSREQGHKLLASRFRADCLYICNWPGCVHPEEKRKYMLFRGVFKDFKRSSVWRSITDGNRNKIPIGCAFCSCCETWDLYSAFCLRRVFGYHDDGEPEVRAYVCDNGHVSGAWTERPMYT</sequence>
<dbReference type="AlphaFoldDB" id="A0A7I8KMW6"/>
<dbReference type="OrthoDB" id="730977at2759"/>
<dbReference type="InterPro" id="IPR036047">
    <property type="entry name" value="F-box-like_dom_sf"/>
</dbReference>
<dbReference type="SUPFAM" id="SSF81383">
    <property type="entry name" value="F-box domain"/>
    <property type="match status" value="1"/>
</dbReference>
<dbReference type="PANTHER" id="PTHR31348:SF4">
    <property type="entry name" value="PHYTOCHROME A-ASSOCIATED F-BOX PROTEIN"/>
    <property type="match status" value="1"/>
</dbReference>
<gene>
    <name evidence="2" type="ORF">SI8410_06009093</name>
</gene>
<evidence type="ECO:0000313" key="2">
    <source>
        <dbReference type="EMBL" id="CAA7398428.1"/>
    </source>
</evidence>
<evidence type="ECO:0000256" key="1">
    <source>
        <dbReference type="SAM" id="MobiDB-lite"/>
    </source>
</evidence>
<proteinExistence type="predicted"/>
<feature type="compositionally biased region" description="Low complexity" evidence="1">
    <location>
        <begin position="135"/>
        <end position="154"/>
    </location>
</feature>
<reference evidence="2" key="1">
    <citation type="submission" date="2020-02" db="EMBL/GenBank/DDBJ databases">
        <authorList>
            <person name="Scholz U."/>
            <person name="Mascher M."/>
            <person name="Fiebig A."/>
        </authorList>
    </citation>
    <scope>NUCLEOTIDE SEQUENCE</scope>
</reference>
<protein>
    <submittedName>
        <fullName evidence="2">Uncharacterized protein</fullName>
    </submittedName>
</protein>
<dbReference type="Proteomes" id="UP000663760">
    <property type="component" value="Chromosome 6"/>
</dbReference>
<keyword evidence="3" id="KW-1185">Reference proteome</keyword>
<dbReference type="InterPro" id="IPR040267">
    <property type="entry name" value="EID1-like"/>
</dbReference>
<dbReference type="PANTHER" id="PTHR31348">
    <property type="entry name" value="EID1-LIKE F-BOX PROTEIN 2-RELATED"/>
    <property type="match status" value="1"/>
</dbReference>
<feature type="region of interest" description="Disordered" evidence="1">
    <location>
        <begin position="129"/>
        <end position="154"/>
    </location>
</feature>
<dbReference type="EMBL" id="LR746269">
    <property type="protein sequence ID" value="CAA7398428.1"/>
    <property type="molecule type" value="Genomic_DNA"/>
</dbReference>
<name>A0A7I8KMW6_SPIIN</name>
<organism evidence="2 3">
    <name type="scientific">Spirodela intermedia</name>
    <name type="common">Intermediate duckweed</name>
    <dbReference type="NCBI Taxonomy" id="51605"/>
    <lineage>
        <taxon>Eukaryota</taxon>
        <taxon>Viridiplantae</taxon>
        <taxon>Streptophyta</taxon>
        <taxon>Embryophyta</taxon>
        <taxon>Tracheophyta</taxon>
        <taxon>Spermatophyta</taxon>
        <taxon>Magnoliopsida</taxon>
        <taxon>Liliopsida</taxon>
        <taxon>Araceae</taxon>
        <taxon>Lemnoideae</taxon>
        <taxon>Spirodela</taxon>
    </lineage>
</organism>
<accession>A0A7I8KMW6</accession>
<evidence type="ECO:0000313" key="3">
    <source>
        <dbReference type="Proteomes" id="UP000663760"/>
    </source>
</evidence>